<dbReference type="RefSeq" id="XP_045554641.1">
    <property type="nucleotide sequence ID" value="XM_045698685.1"/>
</dbReference>
<keyword evidence="2" id="KW-1185">Reference proteome</keyword>
<dbReference type="Pfam" id="PF00059">
    <property type="entry name" value="Lectin_C"/>
    <property type="match status" value="1"/>
</dbReference>
<dbReference type="PANTHER" id="PTHR45784">
    <property type="entry name" value="C-TYPE LECTIN DOMAIN FAMILY 20 MEMBER A-RELATED"/>
    <property type="match status" value="1"/>
</dbReference>
<dbReference type="InterPro" id="IPR016186">
    <property type="entry name" value="C-type_lectin-like/link_sf"/>
</dbReference>
<gene>
    <name evidence="3" type="primary">LOC123728099</name>
</gene>
<dbReference type="GeneID" id="123728099"/>
<sequence>MAKAQKFCREYYEELATIFNAEDQIAALRAVSAHSLTDAVWVHRQYHAFWPKLGYWNPPNAKCVVHGQRAKVWGLRDCTNPCQFVCQKSTHSNNSSELKYYMGQGLLTWEGAQMACRADGDDLARILTQEDYTAFQSITKTQWYDMWIGLYWNTSTRMWQWSNGDSFPYCVSEPQLGASNCCSLTRKGHGQTEHASLDKIDCTLKRPFLCTGKKRMKQTIVRMSLKSNSGADLNDPVVKEQMLEQIRNQLAKNGNFILDLSWRELPNGDVFRKTVELESPEEGHCGSG</sequence>
<dbReference type="SMART" id="SM00034">
    <property type="entry name" value="CLECT"/>
    <property type="match status" value="1"/>
</dbReference>
<dbReference type="InterPro" id="IPR001304">
    <property type="entry name" value="C-type_lectin-like"/>
</dbReference>
<evidence type="ECO:0000313" key="3">
    <source>
        <dbReference type="RefSeq" id="XP_045554641.1"/>
    </source>
</evidence>
<proteinExistence type="predicted"/>
<dbReference type="CDD" id="cd00037">
    <property type="entry name" value="CLECT"/>
    <property type="match status" value="2"/>
</dbReference>
<name>A0ABM3D770_SALSA</name>
<organism evidence="2 3">
    <name type="scientific">Salmo salar</name>
    <name type="common">Atlantic salmon</name>
    <dbReference type="NCBI Taxonomy" id="8030"/>
    <lineage>
        <taxon>Eukaryota</taxon>
        <taxon>Metazoa</taxon>
        <taxon>Chordata</taxon>
        <taxon>Craniata</taxon>
        <taxon>Vertebrata</taxon>
        <taxon>Euteleostomi</taxon>
        <taxon>Actinopterygii</taxon>
        <taxon>Neopterygii</taxon>
        <taxon>Teleostei</taxon>
        <taxon>Protacanthopterygii</taxon>
        <taxon>Salmoniformes</taxon>
        <taxon>Salmonidae</taxon>
        <taxon>Salmoninae</taxon>
        <taxon>Salmo</taxon>
    </lineage>
</organism>
<feature type="domain" description="C-type lectin" evidence="1">
    <location>
        <begin position="100"/>
        <end position="211"/>
    </location>
</feature>
<dbReference type="Gene3D" id="3.10.100.10">
    <property type="entry name" value="Mannose-Binding Protein A, subunit A"/>
    <property type="match status" value="2"/>
</dbReference>
<dbReference type="InterPro" id="IPR016187">
    <property type="entry name" value="CTDL_fold"/>
</dbReference>
<dbReference type="Proteomes" id="UP001652741">
    <property type="component" value="Chromosome ssa17"/>
</dbReference>
<dbReference type="PANTHER" id="PTHR45784:SF3">
    <property type="entry name" value="C-TYPE LECTIN DOMAIN FAMILY 4 MEMBER K-LIKE-RELATED"/>
    <property type="match status" value="1"/>
</dbReference>
<evidence type="ECO:0000259" key="1">
    <source>
        <dbReference type="PROSITE" id="PS50041"/>
    </source>
</evidence>
<dbReference type="SUPFAM" id="SSF56436">
    <property type="entry name" value="C-type lectin-like"/>
    <property type="match status" value="2"/>
</dbReference>
<reference evidence="3" key="1">
    <citation type="submission" date="2025-08" db="UniProtKB">
        <authorList>
            <consortium name="RefSeq"/>
        </authorList>
    </citation>
    <scope>IDENTIFICATION</scope>
</reference>
<evidence type="ECO:0000313" key="2">
    <source>
        <dbReference type="Proteomes" id="UP001652741"/>
    </source>
</evidence>
<dbReference type="PROSITE" id="PS50041">
    <property type="entry name" value="C_TYPE_LECTIN_2"/>
    <property type="match status" value="2"/>
</dbReference>
<accession>A0ABM3D770</accession>
<feature type="domain" description="C-type lectin" evidence="1">
    <location>
        <begin position="1"/>
        <end position="87"/>
    </location>
</feature>
<protein>
    <recommendedName>
        <fullName evidence="1">C-type lectin domain-containing protein</fullName>
    </recommendedName>
</protein>